<dbReference type="Proteomes" id="UP000190322">
    <property type="component" value="Unassembled WGS sequence"/>
</dbReference>
<dbReference type="EMBL" id="CP139961">
    <property type="protein sequence ID" value="WQE03290.1"/>
    <property type="molecule type" value="Genomic_DNA"/>
</dbReference>
<evidence type="ECO:0000313" key="2">
    <source>
        <dbReference type="EMBL" id="OOR84153.1"/>
    </source>
</evidence>
<reference evidence="2 4" key="1">
    <citation type="submission" date="2017-02" db="EMBL/GenBank/DDBJ databases">
        <title>Draft genome sequence of Moraxella canis CCUG 8415A type strain.</title>
        <authorList>
            <person name="Engstrom-Jakobsson H."/>
            <person name="Salva-Serra F."/>
            <person name="Thorell K."/>
            <person name="Gonzales-Siles L."/>
            <person name="Karlsson R."/>
            <person name="Boulund F."/>
            <person name="Engstrand L."/>
            <person name="Moore E."/>
        </authorList>
    </citation>
    <scope>NUCLEOTIDE SEQUENCE [LARGE SCALE GENOMIC DNA]</scope>
    <source>
        <strain evidence="2 4">CCUG 8415A</strain>
    </source>
</reference>
<dbReference type="EMBL" id="MUXT01000005">
    <property type="protein sequence ID" value="OOR84153.1"/>
    <property type="molecule type" value="Genomic_DNA"/>
</dbReference>
<dbReference type="AlphaFoldDB" id="A0A1S9ZLC5"/>
<protein>
    <submittedName>
        <fullName evidence="3">DUF411 domain-containing protein</fullName>
    </submittedName>
</protein>
<sequence>MTFIKNRAVRLLLPAALVAAGLAALIPTVSAQAADVEVWKDPNCGCCSDWIKHMEANGFKVTVHQTGNREARSRLGMPDRHASCHTAKIGRYVIEGHVPAADIRRLLQQQPDAVGLAVPGMPLGSPGMDGPAYGNRRMAYQVLLVQANGGNQVFQSYPAQP</sequence>
<evidence type="ECO:0000313" key="3">
    <source>
        <dbReference type="EMBL" id="WQE03290.1"/>
    </source>
</evidence>
<evidence type="ECO:0000313" key="4">
    <source>
        <dbReference type="Proteomes" id="UP000190322"/>
    </source>
</evidence>
<proteinExistence type="predicted"/>
<feature type="signal peptide" evidence="1">
    <location>
        <begin position="1"/>
        <end position="33"/>
    </location>
</feature>
<keyword evidence="5" id="KW-1185">Reference proteome</keyword>
<evidence type="ECO:0000313" key="5">
    <source>
        <dbReference type="Proteomes" id="UP001324384"/>
    </source>
</evidence>
<keyword evidence="1" id="KW-0732">Signal</keyword>
<gene>
    <name evidence="2" type="ORF">B0180_04240</name>
    <name evidence="3" type="ORF">U0021_05815</name>
</gene>
<organism evidence="2 4">
    <name type="scientific">Moraxella canis</name>
    <dbReference type="NCBI Taxonomy" id="90239"/>
    <lineage>
        <taxon>Bacteria</taxon>
        <taxon>Pseudomonadati</taxon>
        <taxon>Pseudomonadota</taxon>
        <taxon>Gammaproteobacteria</taxon>
        <taxon>Moraxellales</taxon>
        <taxon>Moraxellaceae</taxon>
        <taxon>Moraxella</taxon>
    </lineage>
</organism>
<name>A0A1S9ZLC5_9GAMM</name>
<feature type="chain" id="PRO_5010522828" evidence="1">
    <location>
        <begin position="34"/>
        <end position="161"/>
    </location>
</feature>
<evidence type="ECO:0000256" key="1">
    <source>
        <dbReference type="SAM" id="SignalP"/>
    </source>
</evidence>
<dbReference type="Pfam" id="PF04214">
    <property type="entry name" value="DUF411"/>
    <property type="match status" value="1"/>
</dbReference>
<dbReference type="InterPro" id="IPR007332">
    <property type="entry name" value="DUF411"/>
</dbReference>
<accession>A0A1S9ZLC5</accession>
<dbReference type="Proteomes" id="UP001324384">
    <property type="component" value="Chromosome"/>
</dbReference>
<dbReference type="RefSeq" id="WP_078255814.1">
    <property type="nucleotide sequence ID" value="NZ_CP139961.1"/>
</dbReference>
<reference evidence="3 5" key="2">
    <citation type="submission" date="2023-12" db="EMBL/GenBank/DDBJ databases">
        <title>Genome sequencing and assembly of bacterial species from a model synthetic community.</title>
        <authorList>
            <person name="Hogle S.L."/>
        </authorList>
    </citation>
    <scope>NUCLEOTIDE SEQUENCE [LARGE SCALE GENOMIC DNA]</scope>
    <source>
        <strain evidence="3 5">HAMBI_2792</strain>
    </source>
</reference>